<dbReference type="Pfam" id="PF02862">
    <property type="entry name" value="DDHD"/>
    <property type="match status" value="1"/>
</dbReference>
<dbReference type="GO" id="GO:0035091">
    <property type="term" value="F:phosphatidylinositol binding"/>
    <property type="evidence" value="ECO:0007669"/>
    <property type="project" value="TreeGrafter"/>
</dbReference>
<evidence type="ECO:0000256" key="1">
    <source>
        <dbReference type="ARBA" id="ARBA00004308"/>
    </source>
</evidence>
<dbReference type="GO" id="GO:0008525">
    <property type="term" value="F:phosphatidylcholine transporter activity"/>
    <property type="evidence" value="ECO:0007669"/>
    <property type="project" value="TreeGrafter"/>
</dbReference>
<feature type="region of interest" description="Disordered" evidence="4">
    <location>
        <begin position="83"/>
        <end position="109"/>
    </location>
</feature>
<dbReference type="OrthoDB" id="10053061at2759"/>
<keyword evidence="6" id="KW-1185">Reference proteome</keyword>
<dbReference type="PROSITE" id="PS51043">
    <property type="entry name" value="DDHD"/>
    <property type="match status" value="1"/>
</dbReference>
<dbReference type="GO" id="GO:0012505">
    <property type="term" value="C:endomembrane system"/>
    <property type="evidence" value="ECO:0007669"/>
    <property type="project" value="UniProtKB-SubCell"/>
</dbReference>
<keyword evidence="3" id="KW-0472">Membrane</keyword>
<sequence length="380" mass="41024">MAVQSPGGRPCLKSHRRCRGAPRKNAALTAQERGVRAYPGEEVGPRSLRWPQCPPVLCVAPKDSPVVADEACGLASSKRLSKSSIDVSSVPEDEEPQRPLPRKQSDSSTYDCEAITQHHAFLSSIHSSVLKDEAEPPAAGGSQPPEVSLGRLDFDVSDFFLFGSPLGLVLAMRRTVLPGLDGFQVRPACGQVYSFFHCADPSASRLEPLLEPKFHLVPPVSVPRYQRFPLGDGQSLLLADALHAHSSLFLEGSSRDSPPLPDAPASSPQALRAQRPGRRMSQDSSHSESSGSSDSLAPAGASRITAKWWGTKRIDYALYCPDVLTAFPTVALPHLFHASYWESTDVVAFILRQVLRPFLEGPSLCVGEGDLAGHPGPWSR</sequence>
<dbReference type="GeneID" id="115939151"/>
<name>A0A7F8QEY6_LEPWE</name>
<dbReference type="GO" id="GO:0046872">
    <property type="term" value="F:metal ion binding"/>
    <property type="evidence" value="ECO:0007669"/>
    <property type="project" value="InterPro"/>
</dbReference>
<proteinExistence type="predicted"/>
<accession>A0A7F8QEY6</accession>
<dbReference type="SMART" id="SM01127">
    <property type="entry name" value="DDHD"/>
    <property type="match status" value="1"/>
</dbReference>
<organism evidence="6 7">
    <name type="scientific">Leptonychotes weddellii</name>
    <name type="common">Weddell seal</name>
    <name type="synonym">Otaria weddellii</name>
    <dbReference type="NCBI Taxonomy" id="9713"/>
    <lineage>
        <taxon>Eukaryota</taxon>
        <taxon>Metazoa</taxon>
        <taxon>Chordata</taxon>
        <taxon>Craniata</taxon>
        <taxon>Vertebrata</taxon>
        <taxon>Euteleostomi</taxon>
        <taxon>Mammalia</taxon>
        <taxon>Eutheria</taxon>
        <taxon>Laurasiatheria</taxon>
        <taxon>Carnivora</taxon>
        <taxon>Caniformia</taxon>
        <taxon>Pinnipedia</taxon>
        <taxon>Phocidae</taxon>
        <taxon>Monachinae</taxon>
        <taxon>Lobodontini</taxon>
        <taxon>Leptonychotes</taxon>
    </lineage>
</organism>
<dbReference type="InterPro" id="IPR001666">
    <property type="entry name" value="PI_transfer"/>
</dbReference>
<dbReference type="KEGG" id="lww:115939151"/>
<evidence type="ECO:0000256" key="2">
    <source>
        <dbReference type="ARBA" id="ARBA00023121"/>
    </source>
</evidence>
<keyword evidence="2" id="KW-0446">Lipid-binding</keyword>
<evidence type="ECO:0000256" key="3">
    <source>
        <dbReference type="ARBA" id="ARBA00023136"/>
    </source>
</evidence>
<reference evidence="7" key="1">
    <citation type="submission" date="2025-08" db="UniProtKB">
        <authorList>
            <consortium name="RefSeq"/>
        </authorList>
    </citation>
    <scope>IDENTIFICATION</scope>
    <source>
        <tissue evidence="7">Liver</tissue>
    </source>
</reference>
<feature type="compositionally biased region" description="Low complexity" evidence="4">
    <location>
        <begin position="282"/>
        <end position="295"/>
    </location>
</feature>
<dbReference type="PANTHER" id="PTHR10658:SF27">
    <property type="entry name" value="PHOSPHATIDYLINOSITOL TRANSFER PROTEIN BETA ISOFORM"/>
    <property type="match status" value="1"/>
</dbReference>
<evidence type="ECO:0000313" key="6">
    <source>
        <dbReference type="Proteomes" id="UP000245341"/>
    </source>
</evidence>
<feature type="compositionally biased region" description="Basic residues" evidence="4">
    <location>
        <begin position="12"/>
        <end position="22"/>
    </location>
</feature>
<dbReference type="GO" id="GO:0008526">
    <property type="term" value="F:phosphatidylinositol transfer activity"/>
    <property type="evidence" value="ECO:0007669"/>
    <property type="project" value="TreeGrafter"/>
</dbReference>
<dbReference type="Proteomes" id="UP000245341">
    <property type="component" value="Unplaced"/>
</dbReference>
<dbReference type="InterPro" id="IPR004177">
    <property type="entry name" value="DDHD_dom"/>
</dbReference>
<feature type="region of interest" description="Disordered" evidence="4">
    <location>
        <begin position="1"/>
        <end position="46"/>
    </location>
</feature>
<dbReference type="AlphaFoldDB" id="A0A7F8QEY6"/>
<gene>
    <name evidence="7" type="primary">LOC115939151</name>
</gene>
<protein>
    <submittedName>
        <fullName evidence="7">Membrane-associated phosphatidylinositol transfer protein 3-like</fullName>
    </submittedName>
</protein>
<feature type="region of interest" description="Disordered" evidence="4">
    <location>
        <begin position="252"/>
        <end position="298"/>
    </location>
</feature>
<dbReference type="GO" id="GO:0031210">
    <property type="term" value="F:phosphatidylcholine binding"/>
    <property type="evidence" value="ECO:0007669"/>
    <property type="project" value="TreeGrafter"/>
</dbReference>
<feature type="domain" description="DDHD" evidence="5">
    <location>
        <begin position="152"/>
        <end position="356"/>
    </location>
</feature>
<comment type="subcellular location">
    <subcellularLocation>
        <location evidence="1">Endomembrane system</location>
    </subcellularLocation>
</comment>
<dbReference type="GO" id="GO:0005737">
    <property type="term" value="C:cytoplasm"/>
    <property type="evidence" value="ECO:0007669"/>
    <property type="project" value="TreeGrafter"/>
</dbReference>
<dbReference type="PANTHER" id="PTHR10658">
    <property type="entry name" value="PHOSPHATIDYLINOSITOL TRANSFER PROTEIN"/>
    <property type="match status" value="1"/>
</dbReference>
<evidence type="ECO:0000259" key="5">
    <source>
        <dbReference type="PROSITE" id="PS51043"/>
    </source>
</evidence>
<evidence type="ECO:0000313" key="7">
    <source>
        <dbReference type="RefSeq" id="XP_030879246.1"/>
    </source>
</evidence>
<dbReference type="RefSeq" id="XP_030879246.1">
    <property type="nucleotide sequence ID" value="XM_031023386.1"/>
</dbReference>
<evidence type="ECO:0000256" key="4">
    <source>
        <dbReference type="SAM" id="MobiDB-lite"/>
    </source>
</evidence>